<dbReference type="FunFam" id="2.20.25.20:FF:000003">
    <property type="entry name" value="Casein kinase II subunit beta"/>
    <property type="match status" value="1"/>
</dbReference>
<dbReference type="InterPro" id="IPR035991">
    <property type="entry name" value="Casein_kinase_II_beta-like"/>
</dbReference>
<feature type="domain" description="CCD97-like C-terminal" evidence="7">
    <location>
        <begin position="156"/>
        <end position="357"/>
    </location>
</feature>
<feature type="region of interest" description="Disordered" evidence="6">
    <location>
        <begin position="283"/>
        <end position="302"/>
    </location>
</feature>
<reference evidence="8 9" key="1">
    <citation type="submission" date="2024-05" db="EMBL/GenBank/DDBJ databases">
        <title>Haplotype-resolved chromosome-level genome assembly of Huyou (Citrus changshanensis).</title>
        <authorList>
            <person name="Miao C."/>
            <person name="Chen W."/>
            <person name="Wu Y."/>
            <person name="Wang L."/>
            <person name="Zhao S."/>
            <person name="Grierson D."/>
            <person name="Xu C."/>
            <person name="Chen K."/>
        </authorList>
    </citation>
    <scope>NUCLEOTIDE SEQUENCE [LARGE SCALE GENOMIC DNA]</scope>
    <source>
        <strain evidence="8">01-14</strain>
        <tissue evidence="8">Leaf</tissue>
    </source>
</reference>
<dbReference type="InterPro" id="IPR000704">
    <property type="entry name" value="Casein_kinase_II_reg-sub"/>
</dbReference>
<dbReference type="SUPFAM" id="SSF57798">
    <property type="entry name" value="Casein kinase II beta subunit"/>
    <property type="match status" value="1"/>
</dbReference>
<dbReference type="InterPro" id="IPR016149">
    <property type="entry name" value="Casein_kin_II_reg-sub_N"/>
</dbReference>
<evidence type="ECO:0000256" key="2">
    <source>
        <dbReference type="ARBA" id="ARBA00006941"/>
    </source>
</evidence>
<dbReference type="SMART" id="SM01085">
    <property type="entry name" value="CK_II_beta"/>
    <property type="match status" value="1"/>
</dbReference>
<organism evidence="8 9">
    <name type="scientific">Citrus x changshan-huyou</name>
    <dbReference type="NCBI Taxonomy" id="2935761"/>
    <lineage>
        <taxon>Eukaryota</taxon>
        <taxon>Viridiplantae</taxon>
        <taxon>Streptophyta</taxon>
        <taxon>Embryophyta</taxon>
        <taxon>Tracheophyta</taxon>
        <taxon>Spermatophyta</taxon>
        <taxon>Magnoliopsida</taxon>
        <taxon>eudicotyledons</taxon>
        <taxon>Gunneridae</taxon>
        <taxon>Pentapetalae</taxon>
        <taxon>rosids</taxon>
        <taxon>malvids</taxon>
        <taxon>Sapindales</taxon>
        <taxon>Rutaceae</taxon>
        <taxon>Aurantioideae</taxon>
        <taxon>Citrus</taxon>
    </lineage>
</organism>
<feature type="compositionally biased region" description="Acidic residues" evidence="6">
    <location>
        <begin position="543"/>
        <end position="560"/>
    </location>
</feature>
<dbReference type="Pfam" id="PF09747">
    <property type="entry name" value="CCD97-like_C"/>
    <property type="match status" value="1"/>
</dbReference>
<keyword evidence="4" id="KW-0597">Phosphoprotein</keyword>
<accession>A0AAP0M604</accession>
<name>A0AAP0M604_9ROSI</name>
<feature type="compositionally biased region" description="Low complexity" evidence="6">
    <location>
        <begin position="283"/>
        <end position="293"/>
    </location>
</feature>
<sequence length="749" mass="86067">MLEAKYEENPMSRDSHKPPVPVPRRLKRYNDAVGAHPIYFYLYITAMEGRMERKVKEESMESITSRLSCLDHLYFPRALQSNAATPSQRKSILLDLLSRDAAVFLERYGSELTSDELGEFDPLNNDYEINWHLKKLRSKMNPTSEDLRSRSVAVKNRRLAYLNRLIHDGHYFSEDAMREREPYLHHEYVGKFRDLSERDMARPGERWSETLMRRSEEAVLIAKIREEQQRLGVAEREWIGNERNQQQEEEEEEEDEEEDDDEDEDEAVKNASWVARSTEMVVNHSAASNSAHSPAEHNQEVAPSVEETQDLMEQFTYIMQQKFLSGEDHQHFDYSKIDTDETLDDHWLREVSQDAEENKGLAKDLAKSPVCIRVDNRVVVVVKGRGVSTYCLKRLSRDLTKGKLFAQFYDRSGRPIAARNSHSLEWKSAKRIGQRATTKAFASLINTYSNVPFNKKKIVIGEGGYKMYRERGAGGSKSEVVVGPVDRKRINDALDKQLERSSPSTSRTTINGKDMSVLLGKHPADHQRDSRSASLSKNHASDEESETDSEESDVSGSEGDDTSWISWFCNLRGNEFFCEVDDDYIQDDFNLCGLSGQVPYYDYALDLILDVESSHGEMFTEEQNELVESAAEMLYGLIHARYILTTKGMAAMLDKYKNYDFGRCPRVYCCGQPCLPVGQSDIPRSSTVKIYCPRCEDIYYPRSKYQDIDGAYFGTTFPHLFLMTYGHLKPQKAVQSYAPRVFGFKIHKP</sequence>
<comment type="subunit">
    <text evidence="5">Tetramer of two alpha and two beta subunits.</text>
</comment>
<evidence type="ECO:0000256" key="1">
    <source>
        <dbReference type="ARBA" id="ARBA00004514"/>
    </source>
</evidence>
<protein>
    <recommendedName>
        <fullName evidence="5">Casein kinase II subunit beta</fullName>
        <shortName evidence="5">CK II beta</shortName>
    </recommendedName>
</protein>
<comment type="similarity">
    <text evidence="2 5">Belongs to the casein kinase 2 subunit beta family.</text>
</comment>
<feature type="region of interest" description="Disordered" evidence="6">
    <location>
        <begin position="237"/>
        <end position="268"/>
    </location>
</feature>
<evidence type="ECO:0000256" key="4">
    <source>
        <dbReference type="ARBA" id="ARBA00022553"/>
    </source>
</evidence>
<dbReference type="Pfam" id="PF01214">
    <property type="entry name" value="CK_II_beta"/>
    <property type="match status" value="1"/>
</dbReference>
<dbReference type="FunFam" id="1.10.1820.10:FF:000002">
    <property type="entry name" value="Casein kinase II subunit beta"/>
    <property type="match status" value="1"/>
</dbReference>
<dbReference type="EMBL" id="JBCGBO010000005">
    <property type="protein sequence ID" value="KAK9198267.1"/>
    <property type="molecule type" value="Genomic_DNA"/>
</dbReference>
<evidence type="ECO:0000313" key="8">
    <source>
        <dbReference type="EMBL" id="KAK9198267.1"/>
    </source>
</evidence>
<evidence type="ECO:0000313" key="9">
    <source>
        <dbReference type="Proteomes" id="UP001428341"/>
    </source>
</evidence>
<feature type="region of interest" description="Disordered" evidence="6">
    <location>
        <begin position="492"/>
        <end position="560"/>
    </location>
</feature>
<comment type="caution">
    <text evidence="8">The sequence shown here is derived from an EMBL/GenBank/DDBJ whole genome shotgun (WGS) entry which is preliminary data.</text>
</comment>
<proteinExistence type="inferred from homology"/>
<dbReference type="GO" id="GO:0005634">
    <property type="term" value="C:nucleus"/>
    <property type="evidence" value="ECO:0007669"/>
    <property type="project" value="UniProtKB-ARBA"/>
</dbReference>
<evidence type="ECO:0000256" key="3">
    <source>
        <dbReference type="ARBA" id="ARBA00022490"/>
    </source>
</evidence>
<comment type="function">
    <text evidence="5">Plays a complex role in regulating the basal catalytic activity of the alpha subunit.</text>
</comment>
<dbReference type="PANTHER" id="PTHR11740">
    <property type="entry name" value="CASEIN KINASE II SUBUNIT BETA"/>
    <property type="match status" value="1"/>
</dbReference>
<dbReference type="Gene3D" id="2.20.25.20">
    <property type="match status" value="1"/>
</dbReference>
<dbReference type="GO" id="GO:0019887">
    <property type="term" value="F:protein kinase regulator activity"/>
    <property type="evidence" value="ECO:0007669"/>
    <property type="project" value="InterPro"/>
</dbReference>
<feature type="region of interest" description="Disordered" evidence="6">
    <location>
        <begin position="1"/>
        <end position="23"/>
    </location>
</feature>
<feature type="compositionally biased region" description="Acidic residues" evidence="6">
    <location>
        <begin position="247"/>
        <end position="266"/>
    </location>
</feature>
<feature type="compositionally biased region" description="Basic and acidic residues" evidence="6">
    <location>
        <begin position="522"/>
        <end position="531"/>
    </location>
</feature>
<dbReference type="PANTHER" id="PTHR11740:SF21">
    <property type="entry name" value="CASEIN KINASE II SUBUNIT BETA"/>
    <property type="match status" value="1"/>
</dbReference>
<dbReference type="AlphaFoldDB" id="A0AAP0M604"/>
<dbReference type="PROSITE" id="PS01101">
    <property type="entry name" value="CK2_BETA"/>
    <property type="match status" value="1"/>
</dbReference>
<evidence type="ECO:0000259" key="7">
    <source>
        <dbReference type="Pfam" id="PF09747"/>
    </source>
</evidence>
<evidence type="ECO:0000256" key="5">
    <source>
        <dbReference type="RuleBase" id="RU361268"/>
    </source>
</evidence>
<dbReference type="Proteomes" id="UP001428341">
    <property type="component" value="Unassembled WGS sequence"/>
</dbReference>
<dbReference type="InterPro" id="IPR040233">
    <property type="entry name" value="CCD97-like_C"/>
</dbReference>
<dbReference type="GO" id="GO:0005829">
    <property type="term" value="C:cytosol"/>
    <property type="evidence" value="ECO:0007669"/>
    <property type="project" value="UniProtKB-SubCell"/>
</dbReference>
<dbReference type="GO" id="GO:0005956">
    <property type="term" value="C:protein kinase CK2 complex"/>
    <property type="evidence" value="ECO:0007669"/>
    <property type="project" value="UniProtKB-UniRule"/>
</dbReference>
<feature type="compositionally biased region" description="Polar residues" evidence="6">
    <location>
        <begin position="500"/>
        <end position="511"/>
    </location>
</feature>
<evidence type="ECO:0000256" key="6">
    <source>
        <dbReference type="SAM" id="MobiDB-lite"/>
    </source>
</evidence>
<feature type="compositionally biased region" description="Basic and acidic residues" evidence="6">
    <location>
        <begin position="1"/>
        <end position="17"/>
    </location>
</feature>
<dbReference type="Gene3D" id="1.10.1820.10">
    <property type="entry name" value="protein kinase ck2 holoenzyme, chain C, domain 1"/>
    <property type="match status" value="1"/>
</dbReference>
<keyword evidence="3" id="KW-0963">Cytoplasm</keyword>
<keyword evidence="9" id="KW-1185">Reference proteome</keyword>
<gene>
    <name evidence="8" type="ORF">WN944_013451</name>
</gene>
<dbReference type="PRINTS" id="PR00472">
    <property type="entry name" value="CASNKINASEII"/>
</dbReference>
<comment type="subcellular location">
    <subcellularLocation>
        <location evidence="1">Cytoplasm</location>
        <location evidence="1">Cytosol</location>
    </subcellularLocation>
</comment>